<protein>
    <recommendedName>
        <fullName evidence="2">AAA+ ATPase domain-containing protein</fullName>
    </recommendedName>
</protein>
<dbReference type="PANTHER" id="PTHR24221">
    <property type="entry name" value="ATP-BINDING CASSETTE SUB-FAMILY B"/>
    <property type="match status" value="1"/>
</dbReference>
<dbReference type="GO" id="GO:0042626">
    <property type="term" value="F:ATPase-coupled transmembrane transporter activity"/>
    <property type="evidence" value="ECO:0007669"/>
    <property type="project" value="TreeGrafter"/>
</dbReference>
<feature type="region of interest" description="Disordered" evidence="1">
    <location>
        <begin position="14"/>
        <end position="87"/>
    </location>
</feature>
<dbReference type="VEuPathDB" id="TriTrypDB:Lsey_0082_0200"/>
<dbReference type="InterPro" id="IPR039421">
    <property type="entry name" value="Type_1_exporter"/>
</dbReference>
<dbReference type="SUPFAM" id="SSF52540">
    <property type="entry name" value="P-loop containing nucleoside triphosphate hydrolases"/>
    <property type="match status" value="1"/>
</dbReference>
<feature type="region of interest" description="Disordered" evidence="1">
    <location>
        <begin position="319"/>
        <end position="342"/>
    </location>
</feature>
<dbReference type="Proteomes" id="UP000038009">
    <property type="component" value="Unassembled WGS sequence"/>
</dbReference>
<dbReference type="EMBL" id="LJSK01000082">
    <property type="protein sequence ID" value="KPI87567.1"/>
    <property type="molecule type" value="Genomic_DNA"/>
</dbReference>
<dbReference type="OMA" id="YVNDIEG"/>
<proteinExistence type="predicted"/>
<dbReference type="SMART" id="SM00382">
    <property type="entry name" value="AAA"/>
    <property type="match status" value="1"/>
</dbReference>
<reference evidence="3 4" key="1">
    <citation type="journal article" date="2015" name="PLoS Pathog.">
        <title>Leptomonas seymouri: Adaptations to the Dixenous Life Cycle Analyzed by Genome Sequencing, Transcriptome Profiling and Co-infection with Leishmania donovani.</title>
        <authorList>
            <person name="Kraeva N."/>
            <person name="Butenko A."/>
            <person name="Hlavacova J."/>
            <person name="Kostygov A."/>
            <person name="Myskova J."/>
            <person name="Grybchuk D."/>
            <person name="Lestinova T."/>
            <person name="Votypka J."/>
            <person name="Volf P."/>
            <person name="Opperdoes F."/>
            <person name="Flegontov P."/>
            <person name="Lukes J."/>
            <person name="Yurchenko V."/>
        </authorList>
    </citation>
    <scope>NUCLEOTIDE SEQUENCE [LARGE SCALE GENOMIC DNA]</scope>
    <source>
        <strain evidence="3 4">ATCC 30220</strain>
    </source>
</reference>
<evidence type="ECO:0000313" key="3">
    <source>
        <dbReference type="EMBL" id="KPI87567.1"/>
    </source>
</evidence>
<accession>A0A0N0P6U2</accession>
<evidence type="ECO:0000313" key="4">
    <source>
        <dbReference type="Proteomes" id="UP000038009"/>
    </source>
</evidence>
<sequence>MYLSSLFPFRLSRGEREAPQGSALPSASTAAVESVSDGARGVRGFSGKTHLNAVPDTEAPYSLPRRRTNASGVSGLPCDASGPGSDKPSTLRELCSSISNSGRSAALSGYRTVCNSTAAMLRKAARAGEALHFPGWRVNHGGGDPFARCHWLYPSLATTRACSWVLPGVQDAPLVLHIAILFAGLEVIQATSFYIRYRRALCKSEEAFVEAVAAAEAAEETAVEEAENEDDEESVQGERAAACAEGSSMPARGATELSATRTARARLPRGSSRAMHRLCSYWGQIEKAVRQAPQKPAGRPTTAAQLGRFFGNDSFGEEKGECRNGKGVGGPASATPDGADMRFTSDGVPRGVERVLVLSDEHAFPLTHSSCDNTDSAATTATATVASSIDVKSLPAPAAHGNRGGVGLAFSSRMLPPMYPPPDATRRLRTSTPTPVTAAVMASEVAQPWQVLHCLWADTVRYSVNYTEIRQLLLGCSVAEIAKLYEDNDGHWGGSWSSRNGRGHAIRKLWRSVSRLSQLPSMEALPSVRDGQTDSPLNFSVGASSSAHRTAGPSSQPAAMLRYTDGRSSVVCMALVWYLSLVREVYEAVVVYEDVQRCADALDELEEYQRSVYQRGIEVGAEFFEGALRYAQDHSEELSVTINDSGLAGEQASNSPPRRLLLPQVECSEDTGHDVNMQRTSSLFYPLPSASFAHGDAQQQQRHGPPSFNPLDFDPVSFRNSPLPHHHDQGHCSITLRCASPRACWAELTAALAALLRRRRLMELACVRSLLFYMYAGSAAKIVSFSILALLTSLSSRVNALGQATREAISGNLDAYYRAAGQSGGGGEGGRGCDDSRKDIPVGPRILALFALECTRLAVNTVLAKTTSEYIALSASQRRNTVKAELYEALTRMPLAFFDLHAYEEVEQLVYYVNDIEGVEVHAHNYACTLVTSLFAMQHAMRQLPLRARGLVGVTVAASLGLRCIGQRVTCWTQAAQRTGGVLPPWLRGRGLDGTVPATAELDAQVEENTESSARQGGVMLRGLDIIAVLPQLRPYAADLRLMRWWTDHTRMCGAASGATEASTLAEGLLMVPRQLYGRMLPALGASVMTFADWVLPTLVSSYGASMAFSGAGALSLSNRLIEAMHCVGDFVDAVMDSRRVMEVVLMNAYKANALEKVLDQRRWEPTTTDFMRSGAYGVGKRTAEAGDDDAPRRHHQAEEEEDAPCATAGSDSPPDALRGGRRRVSGGAGKGVSRRSLHQQTLAKSLRSASVSRPSFRARFWKRLSSGAAWLVSHSPPVLMLHGTVYVLRGGLRWIGLTAKELPESSTRAGTCEDRESRLHRTRRDRFQRCLRDHHCRHDSQHHRFQPGQQRRQRATSSPGEAGGSGVVSPFASVDRRGSGTSTVSDANSTDAYDSNAPLNNARAESLWPSNSAVSYNGAVTAAFDPSSATDEEGAAGEVDRAAAAASALASATVHAVTVRSLQFYYPTAPTVPAFPKPITCAFTLQSEGWLSASPASPSSPSTSPSSVPPVVQLRGRLVCLVSPSGHGKSTLLSLLLGMYTHYGSPNYHNGGGSDAIASRSPVGWASDHTGESPMRSNSDEGDSLSFGSPQLADVAAMPDLPASILLTLHMTGASRRHSFGKENGSARGVSATSSFSSDTEIIEEQLPVSVIPRDILRGSLFSFVPQHPVIFSGATIAHNISLENCVSLGQEDLLAEVAQCAALAHCDFIQRFPQGLMTYIADSGTGAWSSPLASAAAGSGGAGGGGGMVRLSGGQAQRLMMARALFHGRRNGTVLVMDEPTASLDHQVKVGILEEWRELLDKGIVRGIICATHDADLISAADEVVRLP</sequence>
<feature type="region of interest" description="Disordered" evidence="1">
    <location>
        <begin position="1175"/>
        <end position="1246"/>
    </location>
</feature>
<evidence type="ECO:0000259" key="2">
    <source>
        <dbReference type="SMART" id="SM00382"/>
    </source>
</evidence>
<evidence type="ECO:0000256" key="1">
    <source>
        <dbReference type="SAM" id="MobiDB-lite"/>
    </source>
</evidence>
<feature type="region of interest" description="Disordered" evidence="1">
    <location>
        <begin position="1560"/>
        <end position="1587"/>
    </location>
</feature>
<name>A0A0N0P6U2_LEPSE</name>
<feature type="compositionally biased region" description="Polar residues" evidence="1">
    <location>
        <begin position="1348"/>
        <end position="1360"/>
    </location>
</feature>
<dbReference type="InterPro" id="IPR027417">
    <property type="entry name" value="P-loop_NTPase"/>
</dbReference>
<dbReference type="GO" id="GO:0016020">
    <property type="term" value="C:membrane"/>
    <property type="evidence" value="ECO:0007669"/>
    <property type="project" value="TreeGrafter"/>
</dbReference>
<feature type="region of interest" description="Disordered" evidence="1">
    <location>
        <begin position="243"/>
        <end position="267"/>
    </location>
</feature>
<comment type="caution">
    <text evidence="3">The sequence shown here is derived from an EMBL/GenBank/DDBJ whole genome shotgun (WGS) entry which is preliminary data.</text>
</comment>
<dbReference type="Gene3D" id="3.40.50.300">
    <property type="entry name" value="P-loop containing nucleotide triphosphate hydrolases"/>
    <property type="match status" value="1"/>
</dbReference>
<feature type="compositionally biased region" description="Polar residues" evidence="1">
    <location>
        <begin position="1380"/>
        <end position="1398"/>
    </location>
</feature>
<keyword evidence="4" id="KW-1185">Reference proteome</keyword>
<dbReference type="PANTHER" id="PTHR24221:SF503">
    <property type="entry name" value="MITOCHONDRIAL POTASSIUM CHANNEL ATP-BINDING SUBUNIT"/>
    <property type="match status" value="1"/>
</dbReference>
<feature type="domain" description="AAA+ ATPase" evidence="2">
    <location>
        <begin position="1516"/>
        <end position="1830"/>
    </location>
</feature>
<gene>
    <name evidence="3" type="ORF">ABL78_3364</name>
</gene>
<dbReference type="InterPro" id="IPR003593">
    <property type="entry name" value="AAA+_ATPase"/>
</dbReference>
<organism evidence="3 4">
    <name type="scientific">Leptomonas seymouri</name>
    <dbReference type="NCBI Taxonomy" id="5684"/>
    <lineage>
        <taxon>Eukaryota</taxon>
        <taxon>Discoba</taxon>
        <taxon>Euglenozoa</taxon>
        <taxon>Kinetoplastea</taxon>
        <taxon>Metakinetoplastina</taxon>
        <taxon>Trypanosomatida</taxon>
        <taxon>Trypanosomatidae</taxon>
        <taxon>Leishmaniinae</taxon>
        <taxon>Leptomonas</taxon>
    </lineage>
</organism>
<dbReference type="OrthoDB" id="6500128at2759"/>
<feature type="region of interest" description="Disordered" evidence="1">
    <location>
        <begin position="1338"/>
        <end position="1398"/>
    </location>
</feature>